<dbReference type="EMBL" id="LS992241">
    <property type="protein sequence ID" value="SYX87670.1"/>
    <property type="molecule type" value="Genomic_DNA"/>
</dbReference>
<dbReference type="AlphaFoldDB" id="A0A383RHU9"/>
<accession>A0A383RHU9</accession>
<dbReference type="EMBL" id="LS992241">
    <property type="protein sequence ID" value="SYX85919.1"/>
    <property type="molecule type" value="Genomic_DNA"/>
</dbReference>
<sequence length="49" mass="5912">MNKVYIVIWYDAFDNWDIKKVFSTLEKAKEFIRDKNPNAWGILDMEVES</sequence>
<dbReference type="Proteomes" id="UP000304148">
    <property type="component" value="Chromosome"/>
</dbReference>
<protein>
    <submittedName>
        <fullName evidence="1">Uncharacterized protein</fullName>
    </submittedName>
</protein>
<proteinExistence type="predicted"/>
<evidence type="ECO:0000313" key="1">
    <source>
        <dbReference type="EMBL" id="SYX85919.1"/>
    </source>
</evidence>
<reference evidence="3" key="1">
    <citation type="submission" date="2018-08" db="EMBL/GenBank/DDBJ databases">
        <authorList>
            <person name="Chevrot R."/>
        </authorList>
    </citation>
    <scope>NUCLEOTIDE SEQUENCE [LARGE SCALE GENOMIC DNA]</scope>
</reference>
<evidence type="ECO:0000313" key="3">
    <source>
        <dbReference type="Proteomes" id="UP000304148"/>
    </source>
</evidence>
<reference evidence="1" key="2">
    <citation type="submission" date="2018-08" db="EMBL/GenBank/DDBJ databases">
        <authorList>
            <person name="Ferrada E.E."/>
            <person name="Latorre B.A."/>
        </authorList>
    </citation>
    <scope>NUCLEOTIDE SEQUENCE</scope>
    <source>
        <strain evidence="1">Paenibacillus B-LR1</strain>
    </source>
</reference>
<evidence type="ECO:0000313" key="2">
    <source>
        <dbReference type="EMBL" id="SYX87670.1"/>
    </source>
</evidence>
<gene>
    <name evidence="1" type="ORF">PBLR_14341</name>
    <name evidence="2" type="ORF">PBLR_20014</name>
</gene>
<organism evidence="1 3">
    <name type="scientific">Paenibacillus alvei</name>
    <name type="common">Bacillus alvei</name>
    <dbReference type="NCBI Taxonomy" id="44250"/>
    <lineage>
        <taxon>Bacteria</taxon>
        <taxon>Bacillati</taxon>
        <taxon>Bacillota</taxon>
        <taxon>Bacilli</taxon>
        <taxon>Bacillales</taxon>
        <taxon>Paenibacillaceae</taxon>
        <taxon>Paenibacillus</taxon>
    </lineage>
</organism>
<name>A0A383RHU9_PAEAL</name>
<dbReference type="RefSeq" id="WP_172619574.1">
    <property type="nucleotide sequence ID" value="NZ_LS992241.1"/>
</dbReference>